<accession>A0ABD5Q1B8</accession>
<gene>
    <name evidence="4" type="ORF">ACFO9K_09240</name>
</gene>
<dbReference type="GeneID" id="73044867"/>
<dbReference type="RefSeq" id="WP_254269812.1">
    <property type="nucleotide sequence ID" value="NZ_CP100400.1"/>
</dbReference>
<evidence type="ECO:0000256" key="1">
    <source>
        <dbReference type="ARBA" id="ARBA00008324"/>
    </source>
</evidence>
<dbReference type="InterPro" id="IPR029069">
    <property type="entry name" value="HotDog_dom_sf"/>
</dbReference>
<evidence type="ECO:0000313" key="5">
    <source>
        <dbReference type="Proteomes" id="UP001595945"/>
    </source>
</evidence>
<dbReference type="GO" id="GO:0016787">
    <property type="term" value="F:hydrolase activity"/>
    <property type="evidence" value="ECO:0007669"/>
    <property type="project" value="UniProtKB-KW"/>
</dbReference>
<evidence type="ECO:0000259" key="3">
    <source>
        <dbReference type="Pfam" id="PF03061"/>
    </source>
</evidence>
<dbReference type="CDD" id="cd03443">
    <property type="entry name" value="PaaI_thioesterase"/>
    <property type="match status" value="1"/>
</dbReference>
<dbReference type="Pfam" id="PF03061">
    <property type="entry name" value="4HBT"/>
    <property type="match status" value="1"/>
</dbReference>
<dbReference type="AlphaFoldDB" id="A0ABD5Q1B8"/>
<protein>
    <submittedName>
        <fullName evidence="4">PaaI family thioesterase</fullName>
        <ecNumber evidence="4">3.1.2.-</ecNumber>
    </submittedName>
</protein>
<proteinExistence type="inferred from homology"/>
<evidence type="ECO:0000313" key="4">
    <source>
        <dbReference type="EMBL" id="MFC4824448.1"/>
    </source>
</evidence>
<dbReference type="EMBL" id="JBHSHT010000001">
    <property type="protein sequence ID" value="MFC4824448.1"/>
    <property type="molecule type" value="Genomic_DNA"/>
</dbReference>
<comment type="caution">
    <text evidence="4">The sequence shown here is derived from an EMBL/GenBank/DDBJ whole genome shotgun (WGS) entry which is preliminary data.</text>
</comment>
<dbReference type="InterPro" id="IPR039298">
    <property type="entry name" value="ACOT13"/>
</dbReference>
<dbReference type="InterPro" id="IPR006683">
    <property type="entry name" value="Thioestr_dom"/>
</dbReference>
<dbReference type="Proteomes" id="UP001595945">
    <property type="component" value="Unassembled WGS sequence"/>
</dbReference>
<dbReference type="PANTHER" id="PTHR21660">
    <property type="entry name" value="THIOESTERASE SUPERFAMILY MEMBER-RELATED"/>
    <property type="match status" value="1"/>
</dbReference>
<dbReference type="PANTHER" id="PTHR21660:SF1">
    <property type="entry name" value="ACYL-COENZYME A THIOESTERASE 13"/>
    <property type="match status" value="1"/>
</dbReference>
<dbReference type="Gene3D" id="3.10.129.10">
    <property type="entry name" value="Hotdog Thioesterase"/>
    <property type="match status" value="1"/>
</dbReference>
<keyword evidence="2 4" id="KW-0378">Hydrolase</keyword>
<keyword evidence="5" id="KW-1185">Reference proteome</keyword>
<dbReference type="EC" id="3.1.2.-" evidence="4"/>
<comment type="similarity">
    <text evidence="1">Belongs to the thioesterase PaaI family.</text>
</comment>
<dbReference type="SUPFAM" id="SSF54637">
    <property type="entry name" value="Thioesterase/thiol ester dehydrase-isomerase"/>
    <property type="match status" value="1"/>
</dbReference>
<sequence>MSEEFAAGGDSPADAAAEMQAFVDRHGYLSWLGVTVEAVEPGRIVMSVPYEEKLVNPDPDGTPVVHGGIAATLVDTASGFALRTTFEDPAEAALTTTDLNVSYLRPATGDLRAEAEVVRAGGSMGVTEVTVTSERPDDGEEATEVAVGRASYRLFRGETA</sequence>
<evidence type="ECO:0000256" key="2">
    <source>
        <dbReference type="ARBA" id="ARBA00022801"/>
    </source>
</evidence>
<organism evidence="4 5">
    <name type="scientific">Halorussus aquaticus</name>
    <dbReference type="NCBI Taxonomy" id="2953748"/>
    <lineage>
        <taxon>Archaea</taxon>
        <taxon>Methanobacteriati</taxon>
        <taxon>Methanobacteriota</taxon>
        <taxon>Stenosarchaea group</taxon>
        <taxon>Halobacteria</taxon>
        <taxon>Halobacteriales</taxon>
        <taxon>Haladaptataceae</taxon>
        <taxon>Halorussus</taxon>
    </lineage>
</organism>
<reference evidence="4 5" key="1">
    <citation type="journal article" date="2019" name="Int. J. Syst. Evol. Microbiol.">
        <title>The Global Catalogue of Microorganisms (GCM) 10K type strain sequencing project: providing services to taxonomists for standard genome sequencing and annotation.</title>
        <authorList>
            <consortium name="The Broad Institute Genomics Platform"/>
            <consortium name="The Broad Institute Genome Sequencing Center for Infectious Disease"/>
            <person name="Wu L."/>
            <person name="Ma J."/>
        </authorList>
    </citation>
    <scope>NUCLEOTIDE SEQUENCE [LARGE SCALE GENOMIC DNA]</scope>
    <source>
        <strain evidence="4 5">XZYJ18</strain>
    </source>
</reference>
<dbReference type="InterPro" id="IPR003736">
    <property type="entry name" value="PAAI_dom"/>
</dbReference>
<name>A0ABD5Q1B8_9EURY</name>
<dbReference type="NCBIfam" id="TIGR00369">
    <property type="entry name" value="unchar_dom_1"/>
    <property type="match status" value="1"/>
</dbReference>
<feature type="domain" description="Thioesterase" evidence="3">
    <location>
        <begin position="64"/>
        <end position="136"/>
    </location>
</feature>